<evidence type="ECO:0000313" key="2">
    <source>
        <dbReference type="Proteomes" id="UP001597441"/>
    </source>
</evidence>
<name>A0ABW5JR35_9FLAO</name>
<reference evidence="2" key="1">
    <citation type="journal article" date="2019" name="Int. J. Syst. Evol. Microbiol.">
        <title>The Global Catalogue of Microorganisms (GCM) 10K type strain sequencing project: providing services to taxonomists for standard genome sequencing and annotation.</title>
        <authorList>
            <consortium name="The Broad Institute Genomics Platform"/>
            <consortium name="The Broad Institute Genome Sequencing Center for Infectious Disease"/>
            <person name="Wu L."/>
            <person name="Ma J."/>
        </authorList>
    </citation>
    <scope>NUCLEOTIDE SEQUENCE [LARGE SCALE GENOMIC DNA]</scope>
    <source>
        <strain evidence="2">KCTC 42903</strain>
    </source>
</reference>
<dbReference type="EMBL" id="JBHULK010000001">
    <property type="protein sequence ID" value="MFD2534226.1"/>
    <property type="molecule type" value="Genomic_DNA"/>
</dbReference>
<comment type="caution">
    <text evidence="1">The sequence shown here is derived from an EMBL/GenBank/DDBJ whole genome shotgun (WGS) entry which is preliminary data.</text>
</comment>
<gene>
    <name evidence="1" type="ORF">ACFSQS_03835</name>
</gene>
<dbReference type="RefSeq" id="WP_388014357.1">
    <property type="nucleotide sequence ID" value="NZ_JBHUDT010000001.1"/>
</dbReference>
<accession>A0ABW5JR35</accession>
<dbReference type="PROSITE" id="PS51257">
    <property type="entry name" value="PROKAR_LIPOPROTEIN"/>
    <property type="match status" value="1"/>
</dbReference>
<proteinExistence type="predicted"/>
<sequence length="223" mass="26209">MKNRTFSYYVVLLCFIGLISCKDNKEVLREPDAYYLEYLKKAFEDNNIVETPSFKIDYSNFELDDKLSHDELIFEIDSKVQLLKRILETNRQQELERVNVLIKVVKENNLEHKEEFYEKLLRAKTDDQKIDLYAKELKEFFSKLEIAKLKNDPDLSTKVANEYSYLTVLAKDDNGNYVNKTGLHVKEGLNYSIAKYDKVYNKKQNATSRSKNSVVYVNGVQIK</sequence>
<keyword evidence="2" id="KW-1185">Reference proteome</keyword>
<dbReference type="Proteomes" id="UP001597441">
    <property type="component" value="Unassembled WGS sequence"/>
</dbReference>
<evidence type="ECO:0000313" key="1">
    <source>
        <dbReference type="EMBL" id="MFD2534226.1"/>
    </source>
</evidence>
<protein>
    <submittedName>
        <fullName evidence="1">Uncharacterized protein</fullName>
    </submittedName>
</protein>
<organism evidence="1 2">
    <name type="scientific">Gelatiniphilus marinus</name>
    <dbReference type="NCBI Taxonomy" id="1759464"/>
    <lineage>
        <taxon>Bacteria</taxon>
        <taxon>Pseudomonadati</taxon>
        <taxon>Bacteroidota</taxon>
        <taxon>Flavobacteriia</taxon>
        <taxon>Flavobacteriales</taxon>
        <taxon>Flavobacteriaceae</taxon>
        <taxon>Gelatiniphilus</taxon>
    </lineage>
</organism>